<dbReference type="InterPro" id="IPR036663">
    <property type="entry name" value="Fumarylacetoacetase_C_sf"/>
</dbReference>
<reference evidence="4 5" key="1">
    <citation type="submission" date="2020-08" db="EMBL/GenBank/DDBJ databases">
        <title>Genomic Encyclopedia of Type Strains, Phase IV (KMG-IV): sequencing the most valuable type-strain genomes for metagenomic binning, comparative biology and taxonomic classification.</title>
        <authorList>
            <person name="Goeker M."/>
        </authorList>
    </citation>
    <scope>NUCLEOTIDE SEQUENCE [LARGE SCALE GENOMIC DNA]</scope>
    <source>
        <strain evidence="4 5">DSM 7465</strain>
    </source>
</reference>
<dbReference type="AlphaFoldDB" id="A0A840HTN9"/>
<dbReference type="EMBL" id="JACHOV010000006">
    <property type="protein sequence ID" value="MBB4641562.1"/>
    <property type="molecule type" value="Genomic_DNA"/>
</dbReference>
<evidence type="ECO:0000256" key="1">
    <source>
        <dbReference type="ARBA" id="ARBA00010211"/>
    </source>
</evidence>
<evidence type="ECO:0000256" key="2">
    <source>
        <dbReference type="ARBA" id="ARBA00022723"/>
    </source>
</evidence>
<dbReference type="InterPro" id="IPR011234">
    <property type="entry name" value="Fumarylacetoacetase-like_C"/>
</dbReference>
<comment type="caution">
    <text evidence="4">The sequence shown here is derived from an EMBL/GenBank/DDBJ whole genome shotgun (WGS) entry which is preliminary data.</text>
</comment>
<accession>A0A840HTN9</accession>
<evidence type="ECO:0000313" key="5">
    <source>
        <dbReference type="Proteomes" id="UP000575068"/>
    </source>
</evidence>
<evidence type="ECO:0000313" key="4">
    <source>
        <dbReference type="EMBL" id="MBB4641562.1"/>
    </source>
</evidence>
<keyword evidence="5" id="KW-1185">Reference proteome</keyword>
<dbReference type="RefSeq" id="WP_184475366.1">
    <property type="nucleotide sequence ID" value="NZ_JACHOV010000006.1"/>
</dbReference>
<dbReference type="PANTHER" id="PTHR42796:SF4">
    <property type="entry name" value="FUMARYLACETOACETATE HYDROLASE DOMAIN-CONTAINING PROTEIN 2A"/>
    <property type="match status" value="1"/>
</dbReference>
<sequence>MRFANFDNRAALIVEGGVVDVEEASGGQFSADPAGAFQNWKKFSAWAKDIPQAPAKALDYSLLGCPSPSPAQIFAIGLNYLDHAMESGVTETPNSPVVFTKFRTCITGPETRLKLPSANVDWEVELVAVIGKEAIAVGVDDALGHVAGLSVGQDYSERVVQAAGAMPQFSLAKSFPGFGPVGPWLVSLDEIGNPDDLAIRCEINGETMQSSRTSSLIFSLSELVSRLSQVCTLLPGDIIFTGTPSGVGGARNPKIFLRPGDEVISTVEGIGSLRQICE</sequence>
<gene>
    <name evidence="4" type="ORF">HNQ99_001871</name>
</gene>
<dbReference type="GO" id="GO:0016853">
    <property type="term" value="F:isomerase activity"/>
    <property type="evidence" value="ECO:0007669"/>
    <property type="project" value="UniProtKB-ARBA"/>
</dbReference>
<name>A0A840HTN9_9SPHN</name>
<dbReference type="Pfam" id="PF01557">
    <property type="entry name" value="FAA_hydrolase"/>
    <property type="match status" value="1"/>
</dbReference>
<organism evidence="4 5">
    <name type="scientific">Rhizorhapis suberifaciens</name>
    <name type="common">corky root of lettuce</name>
    <dbReference type="NCBI Taxonomy" id="13656"/>
    <lineage>
        <taxon>Bacteria</taxon>
        <taxon>Pseudomonadati</taxon>
        <taxon>Pseudomonadota</taxon>
        <taxon>Alphaproteobacteria</taxon>
        <taxon>Sphingomonadales</taxon>
        <taxon>Sphingomonadaceae</taxon>
        <taxon>Rhizorhapis</taxon>
    </lineage>
</organism>
<proteinExistence type="inferred from homology"/>
<protein>
    <submittedName>
        <fullName evidence="4">2-keto-4-pentenoate hydratase/2-oxohepta-3-ene-1,7-dioic acid hydratase in catechol pathway</fullName>
    </submittedName>
</protein>
<dbReference type="Gene3D" id="3.90.850.10">
    <property type="entry name" value="Fumarylacetoacetase-like, C-terminal domain"/>
    <property type="match status" value="1"/>
</dbReference>
<dbReference type="GO" id="GO:0046872">
    <property type="term" value="F:metal ion binding"/>
    <property type="evidence" value="ECO:0007669"/>
    <property type="project" value="UniProtKB-KW"/>
</dbReference>
<feature type="domain" description="Fumarylacetoacetase-like C-terminal" evidence="3">
    <location>
        <begin position="73"/>
        <end position="275"/>
    </location>
</feature>
<evidence type="ECO:0000259" key="3">
    <source>
        <dbReference type="Pfam" id="PF01557"/>
    </source>
</evidence>
<dbReference type="Proteomes" id="UP000575068">
    <property type="component" value="Unassembled WGS sequence"/>
</dbReference>
<dbReference type="PANTHER" id="PTHR42796">
    <property type="entry name" value="FUMARYLACETOACETATE HYDROLASE DOMAIN-CONTAINING PROTEIN 2A-RELATED"/>
    <property type="match status" value="1"/>
</dbReference>
<keyword evidence="2" id="KW-0479">Metal-binding</keyword>
<comment type="similarity">
    <text evidence="1">Belongs to the FAH family.</text>
</comment>
<dbReference type="GO" id="GO:0019752">
    <property type="term" value="P:carboxylic acid metabolic process"/>
    <property type="evidence" value="ECO:0007669"/>
    <property type="project" value="UniProtKB-ARBA"/>
</dbReference>
<dbReference type="FunFam" id="3.90.850.10:FF:000002">
    <property type="entry name" value="2-hydroxyhepta-2,4-diene-1,7-dioate isomerase"/>
    <property type="match status" value="1"/>
</dbReference>
<dbReference type="InterPro" id="IPR051121">
    <property type="entry name" value="FAH"/>
</dbReference>
<dbReference type="SUPFAM" id="SSF56529">
    <property type="entry name" value="FAH"/>
    <property type="match status" value="1"/>
</dbReference>